<dbReference type="InterPro" id="IPR032092">
    <property type="entry name" value="PilW"/>
</dbReference>
<evidence type="ECO:0000313" key="3">
    <source>
        <dbReference type="Proteomes" id="UP001236657"/>
    </source>
</evidence>
<dbReference type="Pfam" id="PF07963">
    <property type="entry name" value="N_methyl"/>
    <property type="match status" value="1"/>
</dbReference>
<keyword evidence="1" id="KW-0472">Membrane</keyword>
<evidence type="ECO:0000313" key="2">
    <source>
        <dbReference type="EMBL" id="WML91123.1"/>
    </source>
</evidence>
<protein>
    <submittedName>
        <fullName evidence="2">PilW family protein</fullName>
    </submittedName>
</protein>
<sequence>MKHTMQKGLSLVELMIAMLVSLVLVAGISTVYVSSKRNYNARDQLSLMDESARVALNMLIKHLEHAGYATPSKLPMNTVDGYFYVNGSADPVAGSCGTVKSLALGALKASATQDDLNTYGDAVSVRFIGDSGLFTDVLNGDLPTGCWGGVPSLSDSLVYNAFHVATDGTTKDSLGNLVPILYGVGSNANQAKRPIVNGVENIQFLYGVDTNTDGAVDQYMSATAVTAANTWQQVISMKAGILIRSLEPVLPATASQSYNVLGVSLTRNDRYQRAVYSAVIHLRNVVDG</sequence>
<accession>A0ABY9MRH3</accession>
<dbReference type="InterPro" id="IPR012902">
    <property type="entry name" value="N_methyl_site"/>
</dbReference>
<dbReference type="NCBIfam" id="TIGR02532">
    <property type="entry name" value="IV_pilin_GFxxxE"/>
    <property type="match status" value="1"/>
</dbReference>
<feature type="transmembrane region" description="Helical" evidence="1">
    <location>
        <begin position="12"/>
        <end position="33"/>
    </location>
</feature>
<evidence type="ECO:0000256" key="1">
    <source>
        <dbReference type="SAM" id="Phobius"/>
    </source>
</evidence>
<proteinExistence type="predicted"/>
<gene>
    <name evidence="2" type="ORF">RCF98_01925</name>
</gene>
<reference evidence="2 3" key="1">
    <citation type="submission" date="2023-08" db="EMBL/GenBank/DDBJ databases">
        <title>New molecular markers tilS and rpoB for phylogenetic and monitoring studies of the genus Thiothrix biodiversity.</title>
        <authorList>
            <person name="Ravin N.V."/>
            <person name="Smolyakov D."/>
            <person name="Markov N.D."/>
            <person name="Beletsky A.V."/>
            <person name="Mardanov A.V."/>
            <person name="Rudenko T.S."/>
            <person name="Grabovich M.Y."/>
        </authorList>
    </citation>
    <scope>NUCLEOTIDE SEQUENCE [LARGE SCALE GENOMIC DNA]</scope>
    <source>
        <strain evidence="2 3">MK1</strain>
    </source>
</reference>
<dbReference type="RefSeq" id="WP_308895802.1">
    <property type="nucleotide sequence ID" value="NZ_CP133218.1"/>
</dbReference>
<dbReference type="Pfam" id="PF16074">
    <property type="entry name" value="PilW"/>
    <property type="match status" value="1"/>
</dbReference>
<dbReference type="EMBL" id="CP133218">
    <property type="protein sequence ID" value="WML91123.1"/>
    <property type="molecule type" value="Genomic_DNA"/>
</dbReference>
<name>A0ABY9MRH3_9GAMM</name>
<keyword evidence="1" id="KW-1133">Transmembrane helix</keyword>
<dbReference type="Proteomes" id="UP001236657">
    <property type="component" value="Chromosome"/>
</dbReference>
<dbReference type="PROSITE" id="PS00409">
    <property type="entry name" value="PROKAR_NTER_METHYL"/>
    <property type="match status" value="1"/>
</dbReference>
<organism evidence="2 3">
    <name type="scientific">Thiothrix lacustris</name>
    <dbReference type="NCBI Taxonomy" id="525917"/>
    <lineage>
        <taxon>Bacteria</taxon>
        <taxon>Pseudomonadati</taxon>
        <taxon>Pseudomonadota</taxon>
        <taxon>Gammaproteobacteria</taxon>
        <taxon>Thiotrichales</taxon>
        <taxon>Thiotrichaceae</taxon>
        <taxon>Thiothrix</taxon>
    </lineage>
</organism>
<keyword evidence="1" id="KW-0812">Transmembrane</keyword>
<keyword evidence="3" id="KW-1185">Reference proteome</keyword>